<gene>
    <name evidence="1" type="ORF">MILVUS5_LOCUS7279</name>
</gene>
<keyword evidence="2" id="KW-1185">Reference proteome</keyword>
<sequence>MSYIFSHQIFPLHLPHQNVQYLFPQQIFSFSQQNISLTKMAIVLHQIILRRTNFSSEQLIRVCSISSSVKSSMAEKNEHTTLQLQQPPKSRNSNPTYPKSKPKIAVPELKHQKLNQNPNHSSKLESKPSLILILFQDFSFFLLSLIFMG</sequence>
<evidence type="ECO:0000313" key="1">
    <source>
        <dbReference type="EMBL" id="CAJ2636835.1"/>
    </source>
</evidence>
<protein>
    <submittedName>
        <fullName evidence="1">Uncharacterized protein</fullName>
    </submittedName>
</protein>
<accession>A0ACB0IX58</accession>
<evidence type="ECO:0000313" key="2">
    <source>
        <dbReference type="Proteomes" id="UP001177021"/>
    </source>
</evidence>
<organism evidence="1 2">
    <name type="scientific">Trifolium pratense</name>
    <name type="common">Red clover</name>
    <dbReference type="NCBI Taxonomy" id="57577"/>
    <lineage>
        <taxon>Eukaryota</taxon>
        <taxon>Viridiplantae</taxon>
        <taxon>Streptophyta</taxon>
        <taxon>Embryophyta</taxon>
        <taxon>Tracheophyta</taxon>
        <taxon>Spermatophyta</taxon>
        <taxon>Magnoliopsida</taxon>
        <taxon>eudicotyledons</taxon>
        <taxon>Gunneridae</taxon>
        <taxon>Pentapetalae</taxon>
        <taxon>rosids</taxon>
        <taxon>fabids</taxon>
        <taxon>Fabales</taxon>
        <taxon>Fabaceae</taxon>
        <taxon>Papilionoideae</taxon>
        <taxon>50 kb inversion clade</taxon>
        <taxon>NPAAA clade</taxon>
        <taxon>Hologalegina</taxon>
        <taxon>IRL clade</taxon>
        <taxon>Trifolieae</taxon>
        <taxon>Trifolium</taxon>
    </lineage>
</organism>
<proteinExistence type="predicted"/>
<dbReference type="Proteomes" id="UP001177021">
    <property type="component" value="Unassembled WGS sequence"/>
</dbReference>
<dbReference type="EMBL" id="CASHSV030000013">
    <property type="protein sequence ID" value="CAJ2636835.1"/>
    <property type="molecule type" value="Genomic_DNA"/>
</dbReference>
<reference evidence="1" key="1">
    <citation type="submission" date="2023-10" db="EMBL/GenBank/DDBJ databases">
        <authorList>
            <person name="Rodriguez Cubillos JULIANA M."/>
            <person name="De Vega J."/>
        </authorList>
    </citation>
    <scope>NUCLEOTIDE SEQUENCE</scope>
</reference>
<name>A0ACB0IX58_TRIPR</name>
<comment type="caution">
    <text evidence="1">The sequence shown here is derived from an EMBL/GenBank/DDBJ whole genome shotgun (WGS) entry which is preliminary data.</text>
</comment>